<evidence type="ECO:0000256" key="9">
    <source>
        <dbReference type="ARBA" id="ARBA00022801"/>
    </source>
</evidence>
<dbReference type="RefSeq" id="WP_137643217.1">
    <property type="nucleotide sequence ID" value="NZ_BJEA01000014.1"/>
</dbReference>
<dbReference type="InterPro" id="IPR032677">
    <property type="entry name" value="GTP_cyclohydro_II"/>
</dbReference>
<dbReference type="NCBIfam" id="NF001591">
    <property type="entry name" value="PRK00393.1"/>
    <property type="match status" value="1"/>
</dbReference>
<feature type="binding site" evidence="13">
    <location>
        <position position="316"/>
    </location>
    <ligand>
        <name>GTP</name>
        <dbReference type="ChEBI" id="CHEBI:37565"/>
    </ligand>
</feature>
<evidence type="ECO:0000256" key="1">
    <source>
        <dbReference type="ARBA" id="ARBA00000141"/>
    </source>
</evidence>
<name>A0ABV5WQZ0_9LACO</name>
<organism evidence="15 16">
    <name type="scientific">Lactiplantibacillus modestisalitolerans</name>
    <dbReference type="NCBI Taxonomy" id="1457219"/>
    <lineage>
        <taxon>Bacteria</taxon>
        <taxon>Bacillati</taxon>
        <taxon>Bacillota</taxon>
        <taxon>Bacilli</taxon>
        <taxon>Lactobacillales</taxon>
        <taxon>Lactobacillaceae</taxon>
        <taxon>Lactiplantibacillus</taxon>
    </lineage>
</organism>
<feature type="binding site" evidence="13">
    <location>
        <position position="256"/>
    </location>
    <ligand>
        <name>Zn(2+)</name>
        <dbReference type="ChEBI" id="CHEBI:29105"/>
        <note>catalytic</note>
    </ligand>
</feature>
<feature type="domain" description="GTP cyclohydrolase II" evidence="14">
    <location>
        <begin position="210"/>
        <end position="372"/>
    </location>
</feature>
<comment type="function">
    <text evidence="2">Catalyzes the conversion of D-ribulose 5-phosphate to formate and 3,4-dihydroxy-2-butanone 4-phosphate.</text>
</comment>
<dbReference type="Gene3D" id="3.90.870.10">
    <property type="entry name" value="DHBP synthase"/>
    <property type="match status" value="1"/>
</dbReference>
<dbReference type="NCBIfam" id="TIGR00505">
    <property type="entry name" value="ribA"/>
    <property type="match status" value="1"/>
</dbReference>
<dbReference type="EMBL" id="JBHLZY010000005">
    <property type="protein sequence ID" value="MFB9768563.1"/>
    <property type="molecule type" value="Genomic_DNA"/>
</dbReference>
<evidence type="ECO:0000256" key="8">
    <source>
        <dbReference type="ARBA" id="ARBA00022741"/>
    </source>
</evidence>
<evidence type="ECO:0000259" key="14">
    <source>
        <dbReference type="Pfam" id="PF00925"/>
    </source>
</evidence>
<dbReference type="PANTHER" id="PTHR21327:SF18">
    <property type="entry name" value="3,4-DIHYDROXY-2-BUTANONE 4-PHOSPHATE SYNTHASE"/>
    <property type="match status" value="1"/>
</dbReference>
<keyword evidence="10 13" id="KW-0862">Zinc</keyword>
<dbReference type="InterPro" id="IPR017945">
    <property type="entry name" value="DHBP_synth_RibB-like_a/b_dom"/>
</dbReference>
<evidence type="ECO:0000256" key="2">
    <source>
        <dbReference type="ARBA" id="ARBA00002284"/>
    </source>
</evidence>
<feature type="binding site" evidence="13">
    <location>
        <position position="272"/>
    </location>
    <ligand>
        <name>GTP</name>
        <dbReference type="ChEBI" id="CHEBI:37565"/>
    </ligand>
</feature>
<dbReference type="PIRSF" id="PIRSF001259">
    <property type="entry name" value="RibA"/>
    <property type="match status" value="1"/>
</dbReference>
<proteinExistence type="inferred from homology"/>
<comment type="pathway">
    <text evidence="4">Cofactor biosynthesis; riboflavin biosynthesis; 2-hydroxy-3-oxobutyl phosphate from D-ribulose 5-phosphate: step 1/1.</text>
</comment>
<comment type="catalytic activity">
    <reaction evidence="12 13">
        <text>GTP + 4 H2O = 2,5-diamino-6-hydroxy-4-(5-phosphoribosylamino)-pyrimidine + formate + 2 phosphate + 3 H(+)</text>
        <dbReference type="Rhea" id="RHEA:23704"/>
        <dbReference type="ChEBI" id="CHEBI:15377"/>
        <dbReference type="ChEBI" id="CHEBI:15378"/>
        <dbReference type="ChEBI" id="CHEBI:15740"/>
        <dbReference type="ChEBI" id="CHEBI:37565"/>
        <dbReference type="ChEBI" id="CHEBI:43474"/>
        <dbReference type="ChEBI" id="CHEBI:58614"/>
        <dbReference type="EC" id="3.5.4.25"/>
    </reaction>
</comment>
<dbReference type="Pfam" id="PF00926">
    <property type="entry name" value="DHBP_synthase"/>
    <property type="match status" value="1"/>
</dbReference>
<keyword evidence="6 13" id="KW-0686">Riboflavin biosynthesis</keyword>
<keyword evidence="16" id="KW-1185">Reference proteome</keyword>
<comment type="function">
    <text evidence="13">Catalyzes the conversion of GTP to 2,5-diamino-6-ribosylamino-4(3H)-pyrimidinone 5'-phosphate (DARP), formate and pyrophosphate.</text>
</comment>
<dbReference type="SUPFAM" id="SSF55821">
    <property type="entry name" value="YrdC/RibB"/>
    <property type="match status" value="1"/>
</dbReference>
<feature type="binding site" evidence="13">
    <location>
        <begin position="294"/>
        <end position="296"/>
    </location>
    <ligand>
        <name>GTP</name>
        <dbReference type="ChEBI" id="CHEBI:37565"/>
    </ligand>
</feature>
<dbReference type="NCBIfam" id="TIGR00506">
    <property type="entry name" value="ribB"/>
    <property type="match status" value="1"/>
</dbReference>
<dbReference type="CDD" id="cd00641">
    <property type="entry name" value="GTP_cyclohydro2"/>
    <property type="match status" value="1"/>
</dbReference>
<evidence type="ECO:0000256" key="5">
    <source>
        <dbReference type="ARBA" id="ARBA00005520"/>
    </source>
</evidence>
<comment type="cofactor">
    <cofactor evidence="13">
        <name>Zn(2+)</name>
        <dbReference type="ChEBI" id="CHEBI:29105"/>
    </cofactor>
    <text evidence="13">Binds 1 zinc ion per subunit.</text>
</comment>
<protein>
    <recommendedName>
        <fullName evidence="13">GTP cyclohydrolase-2</fullName>
        <ecNumber evidence="13">3.5.4.25</ecNumber>
    </recommendedName>
    <alternativeName>
        <fullName evidence="13">GTP cyclohydrolase II</fullName>
    </alternativeName>
</protein>
<evidence type="ECO:0000256" key="10">
    <source>
        <dbReference type="ARBA" id="ARBA00022833"/>
    </source>
</evidence>
<evidence type="ECO:0000256" key="6">
    <source>
        <dbReference type="ARBA" id="ARBA00022619"/>
    </source>
</evidence>
<feature type="binding site" evidence="13">
    <location>
        <position position="356"/>
    </location>
    <ligand>
        <name>GTP</name>
        <dbReference type="ChEBI" id="CHEBI:37565"/>
    </ligand>
</feature>
<feature type="active site" description="Nucleophile" evidence="13">
    <location>
        <position position="330"/>
    </location>
</feature>
<feature type="binding site" evidence="13">
    <location>
        <position position="269"/>
    </location>
    <ligand>
        <name>Zn(2+)</name>
        <dbReference type="ChEBI" id="CHEBI:29105"/>
        <note>catalytic</note>
    </ligand>
</feature>
<comment type="caution">
    <text evidence="15">The sequence shown here is derived from an EMBL/GenBank/DDBJ whole genome shotgun (WGS) entry which is preliminary data.</text>
</comment>
<feature type="binding site" evidence="13">
    <location>
        <begin position="251"/>
        <end position="255"/>
    </location>
    <ligand>
        <name>GTP</name>
        <dbReference type="ChEBI" id="CHEBI:37565"/>
    </ligand>
</feature>
<reference evidence="15 16" key="1">
    <citation type="submission" date="2024-09" db="EMBL/GenBank/DDBJ databases">
        <authorList>
            <person name="Sun Q."/>
            <person name="Mori K."/>
        </authorList>
    </citation>
    <scope>NUCLEOTIDE SEQUENCE [LARGE SCALE GENOMIC DNA]</scope>
    <source>
        <strain evidence="15 16">TBRC 4576</strain>
    </source>
</reference>
<evidence type="ECO:0000256" key="11">
    <source>
        <dbReference type="ARBA" id="ARBA00023134"/>
    </source>
</evidence>
<keyword evidence="8 13" id="KW-0547">Nucleotide-binding</keyword>
<keyword evidence="9 13" id="KW-0378">Hydrolase</keyword>
<dbReference type="InterPro" id="IPR000926">
    <property type="entry name" value="RibA"/>
</dbReference>
<feature type="binding site" evidence="13">
    <location>
        <position position="267"/>
    </location>
    <ligand>
        <name>Zn(2+)</name>
        <dbReference type="ChEBI" id="CHEBI:29105"/>
        <note>catalytic</note>
    </ligand>
</feature>
<dbReference type="Pfam" id="PF00925">
    <property type="entry name" value="GTP_cyclohydro2"/>
    <property type="match status" value="1"/>
</dbReference>
<comment type="similarity">
    <text evidence="5">In the N-terminal section; belongs to the DHBP synthase family.</text>
</comment>
<evidence type="ECO:0000256" key="12">
    <source>
        <dbReference type="ARBA" id="ARBA00049295"/>
    </source>
</evidence>
<evidence type="ECO:0000313" key="16">
    <source>
        <dbReference type="Proteomes" id="UP001589691"/>
    </source>
</evidence>
<keyword evidence="7 13" id="KW-0479">Metal-binding</keyword>
<gene>
    <name evidence="13 15" type="primary">ribA</name>
    <name evidence="15" type="ORF">ACFFLI_01600</name>
</gene>
<dbReference type="Gene3D" id="3.40.50.10990">
    <property type="entry name" value="GTP cyclohydrolase II"/>
    <property type="match status" value="1"/>
</dbReference>
<feature type="binding site" evidence="13">
    <location>
        <position position="351"/>
    </location>
    <ligand>
        <name>GTP</name>
        <dbReference type="ChEBI" id="CHEBI:37565"/>
    </ligand>
</feature>
<dbReference type="InterPro" id="IPR036144">
    <property type="entry name" value="RibA-like_sf"/>
</dbReference>
<keyword evidence="11 13" id="KW-0342">GTP-binding</keyword>
<accession>A0ABV5WQZ0</accession>
<evidence type="ECO:0000256" key="4">
    <source>
        <dbReference type="ARBA" id="ARBA00004904"/>
    </source>
</evidence>
<comment type="pathway">
    <text evidence="3 13">Cofactor biosynthesis; riboflavin biosynthesis; 5-amino-6-(D-ribitylamino)uracil from GTP: step 1/4.</text>
</comment>
<evidence type="ECO:0000256" key="13">
    <source>
        <dbReference type="HAMAP-Rule" id="MF_00179"/>
    </source>
</evidence>
<dbReference type="GO" id="GO:0003935">
    <property type="term" value="F:GTP cyclohydrolase II activity"/>
    <property type="evidence" value="ECO:0007669"/>
    <property type="project" value="UniProtKB-EC"/>
</dbReference>
<dbReference type="PANTHER" id="PTHR21327">
    <property type="entry name" value="GTP CYCLOHYDROLASE II-RELATED"/>
    <property type="match status" value="1"/>
</dbReference>
<evidence type="ECO:0000256" key="7">
    <source>
        <dbReference type="ARBA" id="ARBA00022723"/>
    </source>
</evidence>
<dbReference type="SUPFAM" id="SSF142695">
    <property type="entry name" value="RibA-like"/>
    <property type="match status" value="1"/>
</dbReference>
<dbReference type="HAMAP" id="MF_00179">
    <property type="entry name" value="RibA"/>
    <property type="match status" value="1"/>
</dbReference>
<comment type="similarity">
    <text evidence="13">Belongs to the GTP cyclohydrolase II family.</text>
</comment>
<evidence type="ECO:0000313" key="15">
    <source>
        <dbReference type="EMBL" id="MFB9768563.1"/>
    </source>
</evidence>
<comment type="catalytic activity">
    <reaction evidence="1">
        <text>D-ribulose 5-phosphate = (2S)-2-hydroxy-3-oxobutyl phosphate + formate + H(+)</text>
        <dbReference type="Rhea" id="RHEA:18457"/>
        <dbReference type="ChEBI" id="CHEBI:15378"/>
        <dbReference type="ChEBI" id="CHEBI:15740"/>
        <dbReference type="ChEBI" id="CHEBI:58121"/>
        <dbReference type="ChEBI" id="CHEBI:58830"/>
        <dbReference type="EC" id="4.1.99.12"/>
    </reaction>
</comment>
<dbReference type="Proteomes" id="UP001589691">
    <property type="component" value="Unassembled WGS sequence"/>
</dbReference>
<dbReference type="InterPro" id="IPR000422">
    <property type="entry name" value="DHBP_synthase_RibB"/>
</dbReference>
<evidence type="ECO:0000256" key="3">
    <source>
        <dbReference type="ARBA" id="ARBA00004853"/>
    </source>
</evidence>
<feature type="active site" description="Proton acceptor" evidence="13">
    <location>
        <position position="328"/>
    </location>
</feature>
<dbReference type="EC" id="3.5.4.25" evidence="13"/>
<sequence>MTIEEKVENALDALKAGGLIIVADDESREAEGDMVGLAQYATTETVNRMITSARGLLCAPVAPEIATRLELEPMTTSHDAFGTAFTVSLDHHTTTTGISAADRATTIKALTDPQSKPTDFYHPGHVFPLIARAGGVLERRGHTEAAVDLARLAGATPVAYICESVKKNGLMARRKDLKALAEGLRIPMITIEDISTYRLRQTQTLTALPTVKLPTASGDFKLTGYQLPADSQVQLALQKGDLQTQEPVLVRLHSECLTGDVFGSLRCDCGQQLHAAMDQIEAAGRGVVLYLRQEGRGIGLADKLRSYHLQEQGIDTYDANLKLGHQPDERHYDVAAAMLKRLGIQRVRLMTNNPDKITQLKAAGIDVVERVPLEMPATAHDRQYLATKRDKFHHQLAVK</sequence>